<dbReference type="EMBL" id="QJJM01000005">
    <property type="protein sequence ID" value="PXW76434.1"/>
    <property type="molecule type" value="Genomic_DNA"/>
</dbReference>
<dbReference type="Pfam" id="PF13470">
    <property type="entry name" value="PIN_3"/>
    <property type="match status" value="1"/>
</dbReference>
<dbReference type="SUPFAM" id="SSF88723">
    <property type="entry name" value="PIN domain-like"/>
    <property type="match status" value="1"/>
</dbReference>
<dbReference type="Proteomes" id="UP000248014">
    <property type="component" value="Unassembled WGS sequence"/>
</dbReference>
<dbReference type="OrthoDB" id="5243920at2"/>
<evidence type="ECO:0000313" key="2">
    <source>
        <dbReference type="EMBL" id="PXW76434.1"/>
    </source>
</evidence>
<dbReference type="PANTHER" id="PTHR34610">
    <property type="entry name" value="SSL7007 PROTEIN"/>
    <property type="match status" value="1"/>
</dbReference>
<evidence type="ECO:0000259" key="1">
    <source>
        <dbReference type="Pfam" id="PF13470"/>
    </source>
</evidence>
<dbReference type="AlphaFoldDB" id="A0A2V3V5N3"/>
<evidence type="ECO:0000313" key="3">
    <source>
        <dbReference type="Proteomes" id="UP000248014"/>
    </source>
</evidence>
<accession>A0A2V3V5N3</accession>
<dbReference type="InterPro" id="IPR002850">
    <property type="entry name" value="PIN_toxin-like"/>
</dbReference>
<dbReference type="NCBIfam" id="TIGR00305">
    <property type="entry name" value="putative toxin-antitoxin system toxin component, PIN family"/>
    <property type="match status" value="1"/>
</dbReference>
<organism evidence="2 3">
    <name type="scientific">Blastomonas natatoria</name>
    <dbReference type="NCBI Taxonomy" id="34015"/>
    <lineage>
        <taxon>Bacteria</taxon>
        <taxon>Pseudomonadati</taxon>
        <taxon>Pseudomonadota</taxon>
        <taxon>Alphaproteobacteria</taxon>
        <taxon>Sphingomonadales</taxon>
        <taxon>Sphingomonadaceae</taxon>
        <taxon>Blastomonas</taxon>
    </lineage>
</organism>
<name>A0A2V3V5N3_9SPHN</name>
<gene>
    <name evidence="2" type="ORF">C7451_105208</name>
</gene>
<feature type="domain" description="PIN" evidence="1">
    <location>
        <begin position="3"/>
        <end position="116"/>
    </location>
</feature>
<reference evidence="2 3" key="1">
    <citation type="submission" date="2018-05" db="EMBL/GenBank/DDBJ databases">
        <title>Genomic Encyclopedia of Type Strains, Phase IV (KMG-IV): sequencing the most valuable type-strain genomes for metagenomic binning, comparative biology and taxonomic classification.</title>
        <authorList>
            <person name="Goeker M."/>
        </authorList>
    </citation>
    <scope>NUCLEOTIDE SEQUENCE [LARGE SCALE GENOMIC DNA]</scope>
    <source>
        <strain evidence="2 3">DSM 3183</strain>
    </source>
</reference>
<proteinExistence type="predicted"/>
<dbReference type="InterPro" id="IPR029060">
    <property type="entry name" value="PIN-like_dom_sf"/>
</dbReference>
<dbReference type="RefSeq" id="WP_110298461.1">
    <property type="nucleotide sequence ID" value="NZ_QJJM01000005.1"/>
</dbReference>
<sequence length="141" mass="15331">MLKVVLDTDVVVTALRSREGGSNAVLRLVAAGRIVLLVKPALFVEYESVLKRPEQCMVHGFSPSEIDAFLDALASSCKATEVSFRWRPLLNDANDEMVLEAAINGGADRLVTHNVRDFAKGAALFGLPVVRPGELLKELRS</sequence>
<protein>
    <submittedName>
        <fullName evidence="2">Putative PIN family toxin of toxin-antitoxin system</fullName>
    </submittedName>
</protein>
<dbReference type="InterPro" id="IPR002716">
    <property type="entry name" value="PIN_dom"/>
</dbReference>
<keyword evidence="3" id="KW-1185">Reference proteome</keyword>
<dbReference type="PANTHER" id="PTHR34610:SF3">
    <property type="entry name" value="SSL7007 PROTEIN"/>
    <property type="match status" value="1"/>
</dbReference>
<comment type="caution">
    <text evidence="2">The sequence shown here is derived from an EMBL/GenBank/DDBJ whole genome shotgun (WGS) entry which is preliminary data.</text>
</comment>
<dbReference type="Gene3D" id="3.40.50.1010">
    <property type="entry name" value="5'-nuclease"/>
    <property type="match status" value="1"/>
</dbReference>